<proteinExistence type="predicted"/>
<comment type="caution">
    <text evidence="1">The sequence shown here is derived from an EMBL/GenBank/DDBJ whole genome shotgun (WGS) entry which is preliminary data.</text>
</comment>
<organism evidence="1 2">
    <name type="scientific">Parathielavia hyrcaniae</name>
    <dbReference type="NCBI Taxonomy" id="113614"/>
    <lineage>
        <taxon>Eukaryota</taxon>
        <taxon>Fungi</taxon>
        <taxon>Dikarya</taxon>
        <taxon>Ascomycota</taxon>
        <taxon>Pezizomycotina</taxon>
        <taxon>Sordariomycetes</taxon>
        <taxon>Sordariomycetidae</taxon>
        <taxon>Sordariales</taxon>
        <taxon>Chaetomiaceae</taxon>
        <taxon>Parathielavia</taxon>
    </lineage>
</organism>
<dbReference type="AlphaFoldDB" id="A0AAN6Q8P5"/>
<dbReference type="EMBL" id="MU863625">
    <property type="protein sequence ID" value="KAK4105633.1"/>
    <property type="molecule type" value="Genomic_DNA"/>
</dbReference>
<reference evidence="1" key="1">
    <citation type="journal article" date="2023" name="Mol. Phylogenet. Evol.">
        <title>Genome-scale phylogeny and comparative genomics of the fungal order Sordariales.</title>
        <authorList>
            <person name="Hensen N."/>
            <person name="Bonometti L."/>
            <person name="Westerberg I."/>
            <person name="Brannstrom I.O."/>
            <person name="Guillou S."/>
            <person name="Cros-Aarteil S."/>
            <person name="Calhoun S."/>
            <person name="Haridas S."/>
            <person name="Kuo A."/>
            <person name="Mondo S."/>
            <person name="Pangilinan J."/>
            <person name="Riley R."/>
            <person name="LaButti K."/>
            <person name="Andreopoulos B."/>
            <person name="Lipzen A."/>
            <person name="Chen C."/>
            <person name="Yan M."/>
            <person name="Daum C."/>
            <person name="Ng V."/>
            <person name="Clum A."/>
            <person name="Steindorff A."/>
            <person name="Ohm R.A."/>
            <person name="Martin F."/>
            <person name="Silar P."/>
            <person name="Natvig D.O."/>
            <person name="Lalanne C."/>
            <person name="Gautier V."/>
            <person name="Ament-Velasquez S.L."/>
            <person name="Kruys A."/>
            <person name="Hutchinson M.I."/>
            <person name="Powell A.J."/>
            <person name="Barry K."/>
            <person name="Miller A.N."/>
            <person name="Grigoriev I.V."/>
            <person name="Debuchy R."/>
            <person name="Gladieux P."/>
            <person name="Hiltunen Thoren M."/>
            <person name="Johannesson H."/>
        </authorList>
    </citation>
    <scope>NUCLEOTIDE SEQUENCE</scope>
    <source>
        <strain evidence="1">CBS 757.83</strain>
    </source>
</reference>
<evidence type="ECO:0000313" key="2">
    <source>
        <dbReference type="Proteomes" id="UP001305647"/>
    </source>
</evidence>
<gene>
    <name evidence="1" type="ORF">N658DRAFT_483081</name>
</gene>
<name>A0AAN6Q8P5_9PEZI</name>
<evidence type="ECO:0000313" key="1">
    <source>
        <dbReference type="EMBL" id="KAK4105633.1"/>
    </source>
</evidence>
<keyword evidence="2" id="KW-1185">Reference proteome</keyword>
<protein>
    <submittedName>
        <fullName evidence="1">Uncharacterized protein</fullName>
    </submittedName>
</protein>
<sequence>MKHDTRDLGPLGIFYFLQRIRPEYPDLYDLHVFKVADKAFTWEFLFRDNVRDALLGRFREYPAKLRSKAHENQGKSCKMCRSQLGSGFDPWTRKRYLDGKGLFDFWESAIEGAGEEEE</sequence>
<accession>A0AAN6Q8P5</accession>
<dbReference type="Proteomes" id="UP001305647">
    <property type="component" value="Unassembled WGS sequence"/>
</dbReference>
<reference evidence="1" key="2">
    <citation type="submission" date="2023-05" db="EMBL/GenBank/DDBJ databases">
        <authorList>
            <consortium name="Lawrence Berkeley National Laboratory"/>
            <person name="Steindorff A."/>
            <person name="Hensen N."/>
            <person name="Bonometti L."/>
            <person name="Westerberg I."/>
            <person name="Brannstrom I.O."/>
            <person name="Guillou S."/>
            <person name="Cros-Aarteil S."/>
            <person name="Calhoun S."/>
            <person name="Haridas S."/>
            <person name="Kuo A."/>
            <person name="Mondo S."/>
            <person name="Pangilinan J."/>
            <person name="Riley R."/>
            <person name="Labutti K."/>
            <person name="Andreopoulos B."/>
            <person name="Lipzen A."/>
            <person name="Chen C."/>
            <person name="Yanf M."/>
            <person name="Daum C."/>
            <person name="Ng V."/>
            <person name="Clum A."/>
            <person name="Ohm R."/>
            <person name="Martin F."/>
            <person name="Silar P."/>
            <person name="Natvig D."/>
            <person name="Lalanne C."/>
            <person name="Gautier V."/>
            <person name="Ament-Velasquez S.L."/>
            <person name="Kruys A."/>
            <person name="Hutchinson M.I."/>
            <person name="Powell A.J."/>
            <person name="Barry K."/>
            <person name="Miller A.N."/>
            <person name="Grigoriev I.V."/>
            <person name="Debuchy R."/>
            <person name="Gladieux P."/>
            <person name="Thoren M.H."/>
            <person name="Johannesson H."/>
        </authorList>
    </citation>
    <scope>NUCLEOTIDE SEQUENCE</scope>
    <source>
        <strain evidence="1">CBS 757.83</strain>
    </source>
</reference>